<dbReference type="EMBL" id="CADIKH010000012">
    <property type="protein sequence ID" value="CAB3757088.1"/>
    <property type="molecule type" value="Genomic_DNA"/>
</dbReference>
<dbReference type="InterPro" id="IPR021847">
    <property type="entry name" value="DUF3443"/>
</dbReference>
<accession>A0A6J5DSY8</accession>
<proteinExistence type="predicted"/>
<sequence length="408" mass="40946">MKKLLAILAFVLALAGCGGGGGGDGAGRAANQVPGASQAANAVTVTVDRTFGFVNAPYVTVTLCAPGTGNCATIDHVLVDTGSAGLRILRSAVPASLGLVNNKDSAQGNTMAECVEFGSGVAWGPISTVDLKIAGETASSLPIQIVDDSFASVPADCANAGPDMAARGASSFGGNGLIGLNVIRHDCETSCQFAAASLYYDCAGSNCTGIAVPLAEQVPNPVTKFATDNNGVTLSFPAVGEGGQASVSGVMTFGVNTQGNNMLPATAQQMTTTVFGEVATTFDGLPMPGIVDSGSGAYFFVDPSISQCPSSFSNQPWFCPPAPETISASMQSESGVTLGISFSLVNAVSELGNGENAAHAGIGQNMGVFGAGELDLGMPYFYGKSITLGIQGSDDLSAGTPPYFAIQS</sequence>
<evidence type="ECO:0000313" key="3">
    <source>
        <dbReference type="Proteomes" id="UP000494363"/>
    </source>
</evidence>
<reference evidence="2 3" key="1">
    <citation type="submission" date="2020-04" db="EMBL/GenBank/DDBJ databases">
        <authorList>
            <person name="De Canck E."/>
        </authorList>
    </citation>
    <scope>NUCLEOTIDE SEQUENCE [LARGE SCALE GENOMIC DNA]</scope>
    <source>
        <strain evidence="2 3">LMG 29542</strain>
    </source>
</reference>
<dbReference type="AlphaFoldDB" id="A0A6J5DSY8"/>
<dbReference type="Proteomes" id="UP000494363">
    <property type="component" value="Unassembled WGS sequence"/>
</dbReference>
<feature type="chain" id="PRO_5026817304" description="Lipoprotein" evidence="1">
    <location>
        <begin position="16"/>
        <end position="408"/>
    </location>
</feature>
<feature type="signal peptide" evidence="1">
    <location>
        <begin position="1"/>
        <end position="15"/>
    </location>
</feature>
<dbReference type="RefSeq" id="WP_175227245.1">
    <property type="nucleotide sequence ID" value="NZ_CADIKH010000012.1"/>
</dbReference>
<dbReference type="PROSITE" id="PS51257">
    <property type="entry name" value="PROKAR_LIPOPROTEIN"/>
    <property type="match status" value="1"/>
</dbReference>
<dbReference type="Pfam" id="PF11925">
    <property type="entry name" value="DUF3443"/>
    <property type="match status" value="1"/>
</dbReference>
<evidence type="ECO:0000256" key="1">
    <source>
        <dbReference type="SAM" id="SignalP"/>
    </source>
</evidence>
<evidence type="ECO:0008006" key="4">
    <source>
        <dbReference type="Google" id="ProtNLM"/>
    </source>
</evidence>
<name>A0A6J5DSY8_9BURK</name>
<gene>
    <name evidence="2" type="ORF">LMG29542_03003</name>
</gene>
<organism evidence="2 3">
    <name type="scientific">Paraburkholderia humisilvae</name>
    <dbReference type="NCBI Taxonomy" id="627669"/>
    <lineage>
        <taxon>Bacteria</taxon>
        <taxon>Pseudomonadati</taxon>
        <taxon>Pseudomonadota</taxon>
        <taxon>Betaproteobacteria</taxon>
        <taxon>Burkholderiales</taxon>
        <taxon>Burkholderiaceae</taxon>
        <taxon>Paraburkholderia</taxon>
    </lineage>
</organism>
<protein>
    <recommendedName>
        <fullName evidence="4">Lipoprotein</fullName>
    </recommendedName>
</protein>
<keyword evidence="3" id="KW-1185">Reference proteome</keyword>
<keyword evidence="1" id="KW-0732">Signal</keyword>
<evidence type="ECO:0000313" key="2">
    <source>
        <dbReference type="EMBL" id="CAB3757088.1"/>
    </source>
</evidence>